<feature type="non-terminal residue" evidence="8">
    <location>
        <position position="1"/>
    </location>
</feature>
<name>A0ABW9QP50_9ACTN</name>
<dbReference type="EMBL" id="WJHE01000080">
    <property type="protein sequence ID" value="MST31489.1"/>
    <property type="molecule type" value="Genomic_DNA"/>
</dbReference>
<dbReference type="SUPFAM" id="SSF49478">
    <property type="entry name" value="Cna protein B-type domain"/>
    <property type="match status" value="1"/>
</dbReference>
<evidence type="ECO:0000313" key="9">
    <source>
        <dbReference type="Proteomes" id="UP000437736"/>
    </source>
</evidence>
<gene>
    <name evidence="8" type="ORF">GHK86_01915</name>
</gene>
<dbReference type="SUPFAM" id="SSF49464">
    <property type="entry name" value="Carboxypeptidase regulatory domain-like"/>
    <property type="match status" value="2"/>
</dbReference>
<evidence type="ECO:0000313" key="8">
    <source>
        <dbReference type="EMBL" id="MST31489.1"/>
    </source>
</evidence>
<dbReference type="InterPro" id="IPR008969">
    <property type="entry name" value="CarboxyPept-like_regulatory"/>
</dbReference>
<feature type="compositionally biased region" description="Low complexity" evidence="6">
    <location>
        <begin position="580"/>
        <end position="592"/>
    </location>
</feature>
<protein>
    <recommendedName>
        <fullName evidence="3">alpha-amylase</fullName>
        <ecNumber evidence="3">3.2.1.1</ecNumber>
    </recommendedName>
</protein>
<dbReference type="PANTHER" id="PTHR23303">
    <property type="entry name" value="CARBOXYPEPTIDASE REGULATORY REGION-CONTAINING"/>
    <property type="match status" value="1"/>
</dbReference>
<feature type="region of interest" description="Disordered" evidence="6">
    <location>
        <begin position="546"/>
        <end position="592"/>
    </location>
</feature>
<dbReference type="Gene3D" id="2.60.40.10">
    <property type="entry name" value="Immunoglobulins"/>
    <property type="match status" value="1"/>
</dbReference>
<proteinExistence type="predicted"/>
<dbReference type="Pfam" id="PF13620">
    <property type="entry name" value="CarboxypepD_reg"/>
    <property type="match status" value="3"/>
</dbReference>
<keyword evidence="4" id="KW-0964">Secreted</keyword>
<dbReference type="Gene3D" id="2.60.40.1120">
    <property type="entry name" value="Carboxypeptidase-like, regulatory domain"/>
    <property type="match status" value="5"/>
</dbReference>
<comment type="subcellular location">
    <subcellularLocation>
        <location evidence="2">Secreted</location>
    </subcellularLocation>
</comment>
<dbReference type="InterPro" id="IPR013783">
    <property type="entry name" value="Ig-like_fold"/>
</dbReference>
<keyword evidence="5" id="KW-0732">Signal</keyword>
<keyword evidence="9" id="KW-1185">Reference proteome</keyword>
<evidence type="ECO:0000256" key="1">
    <source>
        <dbReference type="ARBA" id="ARBA00000548"/>
    </source>
</evidence>
<dbReference type="SUPFAM" id="SSF49452">
    <property type="entry name" value="Starch-binding domain-like"/>
    <property type="match status" value="3"/>
</dbReference>
<dbReference type="InterPro" id="IPR013784">
    <property type="entry name" value="Carb-bd-like_fold"/>
</dbReference>
<sequence length="1971" mass="191929">PSARAAGAGGAGGSSAGIPGASGGGAEGILATSNPATTDRVAGTVSGPSQLAGIQVTIQPTSLASTATQGAKLVGATRAASGGVVFGNAIPLGDAALTAAVTGTASETVTTRADGTWVFPAVRAPGIYLVSFAKAGYTERKDVITLTAPDQTFQLAATLVPATGAIGGTVVGPGGAPLGNAVVSVTDGTITITSRTPSSGPGKGTFQVGGLTTPGHYLVSATFPGLATETQVVSLGPSQSGAPIRLRLLSGVGTVTGTAVDDTGAGIGDLAVRAVGGGQTFTTVSATGPAGVFTLPNLPTGLKYTLTVSGSGYEPLSESFALTGNKDLGKLAVGSSTATVTGMVRANGVGGLPGAGVILSNQTTTLKTLTQSVSGSSTGAFNFEGVAPGSYVLTVEDYGYATAEVPVQVSAGEATRLATVTLAPQPAASIDTGTLEGSVYSLFDNKAIPGMTVELDGNPHLRQVTDAAGNYKFQDLAPGVHTVEAIPTAAQEYEVLSEQVDVTFAGTVFAPPLELPSLDSLTGTVTSGATKNPIPGATVTIASLAGGPGGSPSGTTGTPTTAAVSPTGSSTCSTASPAVTTTNGTSVSTTGSTTTCTDGGYGFTRLPHGNYLLTVKAPGYDTSTQEVTLQLDENALHSVVLTMVPEFNVVVYKTAAGNTTQVGGVCVTVTNDSGTPSFSETLLSSASAPITFPPVGSSGPSLVANGTYTATFWDPTGTAAAGTVAGVPPAPCPAGEAEYATAPPVTFTAGYDNTGVTSVYLTPLPPGIDVTLTFPYFVCNPAQDGGACPPGATSTTETCPVQRDAPASGVTGEAGCPALDASAIPKVTVTGQVHTATGGQASPPISLTPVGNGSDVWTVPASTIAAASLTGNTVTLQVSGGAFTTSSQVVTLQEPPGATAQAIPVTLAPQPVAVTGSFVVKGSTAESVTNATVTVDPSSVTPPGSSSQPVTVADSGGALTWPDALPGIYVLHVSDAGYSSTTATVVIGGCGGRVGTLCASGSPPPVQIALQPLETLQVDLPAGPLPSSAVNVYLAYDRTASPGAGSPVPQPTLASPANGGGVSAVDLTSGVSSPSAELIGASAGDRVDFTYLSQTSGAYQIVVAAPGFQTWFSPLLAFTPGTATVSLGSMVEEGTVTGTVQSVLGPSTSPFGGAYVAAAPVTACKEPANLPDAGFAAAGTVTTTAASDGTFVLGASSAVTVTSGGLLTGNADGGLCTQAGSGTAQYQFVAAAAPVVRAGGQWQCQAGANENAGYCDNFAIAATAATAVLPGRQPFPATGPNAGAGDANLTAQTVEQTFHICPASPTTGSGTNTTCSATATTGFPLGIAFSLAFTAAGITFPSNGSGSAPGAADCATTNPASVNNSIGCSITEEFTPGNTAISEIVVTLPVYPTAYVFDFNASSQQLADYEPLQLSQISYAALNNDQQAPPTIQVGLSGTNNVLHGTVEQPSTASSCTWPPATVAAACGGLGGVTVELVNTAQSGTVLARTTTAADGSYSFGGLLDGEYEVVVTGSGVVTQSYDQPGSPPTATAQPIVVEGNSSVVEDVEVQSTLVDLAVTVSTPSGVDPAVLAGVGATLVGQPASAVSGQATVPSSCPGNTPAAGAAAGLSYTGTVNAPASGSGGGSGGVLASFSAIEPGYYRLQLTGGTALPTPTPTDTNPADLTPTLLLVCAGSGGTPDTASITAAIAQVRGTLTLQAPKGVTPASVLAGSSVAVEVTASGYQQAAAQLAPVSGTTTSGGTGSWSYTAWVPAGVGWTVAATPPPSGWSTATTSGTGTCATGGCSAPDIAVTPDPGSLVVTINAPSGVNVSDVGLQVTSSDSSLNLSTGDATQSGDQFTFTGIPADESAAAYTVAATYDGNRDAATFSVAPGQQVAVTLTATPYQGTVTLSPAATAAGTVTLTFCGDSSCSTTVGSPVTASFAAGQATVSLSLPLATAPGYVEVQATGYTSSGPQPFSTVTSGSGITLSP</sequence>
<comment type="catalytic activity">
    <reaction evidence="1">
        <text>Endohydrolysis of (1-&gt;4)-alpha-D-glucosidic linkages in polysaccharides containing three or more (1-&gt;4)-alpha-linked D-glucose units.</text>
        <dbReference type="EC" id="3.2.1.1"/>
    </reaction>
</comment>
<reference evidence="8 9" key="1">
    <citation type="submission" date="2019-11" db="EMBL/GenBank/DDBJ databases">
        <title>Acidiferrimicrobium australis gen. nov., sp. nov., an acidophilic and obligately heterotrophic, member of the Actinobacteria that catalyses dissimilatory oxido- reduction of iron isolated from metal-rich acidic water in Chile.</title>
        <authorList>
            <person name="Gonzalez D."/>
            <person name="Huber K."/>
            <person name="Hedrich S."/>
            <person name="Rojas-Villalobos C."/>
            <person name="Quatrini R."/>
            <person name="Dinamarca M.A."/>
            <person name="Schwarz A."/>
            <person name="Canales C."/>
            <person name="Nancucheo I."/>
        </authorList>
    </citation>
    <scope>NUCLEOTIDE SEQUENCE [LARGE SCALE GENOMIC DNA]</scope>
    <source>
        <strain evidence="8 9">USS-CCA1</strain>
    </source>
</reference>
<dbReference type="PANTHER" id="PTHR23303:SF14">
    <property type="entry name" value="BOS COMPLEX SUBUNIT NOMO1-RELATED"/>
    <property type="match status" value="1"/>
</dbReference>
<evidence type="ECO:0000256" key="6">
    <source>
        <dbReference type="SAM" id="MobiDB-lite"/>
    </source>
</evidence>
<comment type="caution">
    <text evidence="8">The sequence shown here is derived from an EMBL/GenBank/DDBJ whole genome shotgun (WGS) entry which is preliminary data.</text>
</comment>
<dbReference type="InterPro" id="IPR051417">
    <property type="entry name" value="SDr/BOS_complex"/>
</dbReference>
<evidence type="ECO:0000256" key="2">
    <source>
        <dbReference type="ARBA" id="ARBA00004613"/>
    </source>
</evidence>
<accession>A0ABW9QP50</accession>
<organism evidence="8 9">
    <name type="scientific">Acidiferrimicrobium australe</name>
    <dbReference type="NCBI Taxonomy" id="2664430"/>
    <lineage>
        <taxon>Bacteria</taxon>
        <taxon>Bacillati</taxon>
        <taxon>Actinomycetota</taxon>
        <taxon>Acidimicrobiia</taxon>
        <taxon>Acidimicrobiales</taxon>
        <taxon>Acidimicrobiaceae</taxon>
        <taxon>Acidiferrimicrobium</taxon>
    </lineage>
</organism>
<evidence type="ECO:0000256" key="4">
    <source>
        <dbReference type="ARBA" id="ARBA00022525"/>
    </source>
</evidence>
<feature type="domain" description="SD-repeat containing protein B" evidence="7">
    <location>
        <begin position="1469"/>
        <end position="1534"/>
    </location>
</feature>
<evidence type="ECO:0000256" key="5">
    <source>
        <dbReference type="ARBA" id="ARBA00022729"/>
    </source>
</evidence>
<dbReference type="EC" id="3.2.1.1" evidence="3"/>
<dbReference type="InterPro" id="IPR033764">
    <property type="entry name" value="Sdr_B"/>
</dbReference>
<dbReference type="Pfam" id="PF17210">
    <property type="entry name" value="SdrD_B"/>
    <property type="match status" value="1"/>
</dbReference>
<dbReference type="Proteomes" id="UP000437736">
    <property type="component" value="Unassembled WGS sequence"/>
</dbReference>
<evidence type="ECO:0000256" key="3">
    <source>
        <dbReference type="ARBA" id="ARBA00012595"/>
    </source>
</evidence>
<evidence type="ECO:0000259" key="7">
    <source>
        <dbReference type="Pfam" id="PF17210"/>
    </source>
</evidence>
<feature type="compositionally biased region" description="Low complexity" evidence="6">
    <location>
        <begin position="553"/>
        <end position="571"/>
    </location>
</feature>